<dbReference type="InterPro" id="IPR036866">
    <property type="entry name" value="RibonucZ/Hydroxyglut_hydro"/>
</dbReference>
<keyword evidence="1" id="KW-0472">Membrane</keyword>
<keyword evidence="1" id="KW-0812">Transmembrane</keyword>
<evidence type="ECO:0000313" key="2">
    <source>
        <dbReference type="EMBL" id="KNC82848.1"/>
    </source>
</evidence>
<name>A0A0L0G3Q9_9EUKA</name>
<feature type="transmembrane region" description="Helical" evidence="1">
    <location>
        <begin position="107"/>
        <end position="128"/>
    </location>
</feature>
<reference evidence="2 3" key="1">
    <citation type="submission" date="2011-02" db="EMBL/GenBank/DDBJ databases">
        <title>The Genome Sequence of Sphaeroforma arctica JP610.</title>
        <authorList>
            <consortium name="The Broad Institute Genome Sequencing Platform"/>
            <person name="Russ C."/>
            <person name="Cuomo C."/>
            <person name="Young S.K."/>
            <person name="Zeng Q."/>
            <person name="Gargeya S."/>
            <person name="Alvarado L."/>
            <person name="Berlin A."/>
            <person name="Chapman S.B."/>
            <person name="Chen Z."/>
            <person name="Freedman E."/>
            <person name="Gellesch M."/>
            <person name="Goldberg J."/>
            <person name="Griggs A."/>
            <person name="Gujja S."/>
            <person name="Heilman E."/>
            <person name="Heiman D."/>
            <person name="Howarth C."/>
            <person name="Mehta T."/>
            <person name="Neiman D."/>
            <person name="Pearson M."/>
            <person name="Roberts A."/>
            <person name="Saif S."/>
            <person name="Shea T."/>
            <person name="Shenoy N."/>
            <person name="Sisk P."/>
            <person name="Stolte C."/>
            <person name="Sykes S."/>
            <person name="White J."/>
            <person name="Yandava C."/>
            <person name="Burger G."/>
            <person name="Gray M.W."/>
            <person name="Holland P.W.H."/>
            <person name="King N."/>
            <person name="Lang F.B.F."/>
            <person name="Roger A.J."/>
            <person name="Ruiz-Trillo I."/>
            <person name="Haas B."/>
            <person name="Nusbaum C."/>
            <person name="Birren B."/>
        </authorList>
    </citation>
    <scope>NUCLEOTIDE SEQUENCE [LARGE SCALE GENOMIC DNA]</scope>
    <source>
        <strain evidence="2 3">JP610</strain>
    </source>
</reference>
<dbReference type="EMBL" id="KQ241886">
    <property type="protein sequence ID" value="KNC82848.1"/>
    <property type="molecule type" value="Genomic_DNA"/>
</dbReference>
<protein>
    <submittedName>
        <fullName evidence="2">Uncharacterized protein</fullName>
    </submittedName>
</protein>
<dbReference type="Proteomes" id="UP000054560">
    <property type="component" value="Unassembled WGS sequence"/>
</dbReference>
<accession>A0A0L0G3Q9</accession>
<dbReference type="PANTHER" id="PTHR43223">
    <property type="entry name" value="ALKYL/ARYL-SULFATASE"/>
    <property type="match status" value="1"/>
</dbReference>
<evidence type="ECO:0000313" key="3">
    <source>
        <dbReference type="Proteomes" id="UP000054560"/>
    </source>
</evidence>
<keyword evidence="1" id="KW-1133">Transmembrane helix</keyword>
<organism evidence="2 3">
    <name type="scientific">Sphaeroforma arctica JP610</name>
    <dbReference type="NCBI Taxonomy" id="667725"/>
    <lineage>
        <taxon>Eukaryota</taxon>
        <taxon>Ichthyosporea</taxon>
        <taxon>Ichthyophonida</taxon>
        <taxon>Sphaeroforma</taxon>
    </lineage>
</organism>
<evidence type="ECO:0000256" key="1">
    <source>
        <dbReference type="SAM" id="Phobius"/>
    </source>
</evidence>
<dbReference type="GeneID" id="25905376"/>
<dbReference type="Gene3D" id="3.60.15.30">
    <property type="entry name" value="Metallo-beta-lactamase domain"/>
    <property type="match status" value="1"/>
</dbReference>
<dbReference type="OrthoDB" id="449487at2759"/>
<dbReference type="InterPro" id="IPR052195">
    <property type="entry name" value="Bact_Alkyl/Aryl-Sulfatase"/>
</dbReference>
<dbReference type="STRING" id="667725.A0A0L0G3Q9"/>
<gene>
    <name evidence="2" type="ORF">SARC_04872</name>
</gene>
<sequence>MKWVAALQKTLDHYGSKAENMIGQHHWPKYGNAAVVAHLENYRDTIKFTHDQAVRLLNLGLAAQTSTAESNCAECICAECNCAESSNAASSNAESSCVDQSCPDQGLSVGAVVGVAIAALIVGLVGGVGGTTIVYRRKANACAAESTTDLG</sequence>
<dbReference type="AlphaFoldDB" id="A0A0L0G3Q9"/>
<dbReference type="RefSeq" id="XP_014156750.1">
    <property type="nucleotide sequence ID" value="XM_014301275.1"/>
</dbReference>
<dbReference type="SUPFAM" id="SSF56281">
    <property type="entry name" value="Metallo-hydrolase/oxidoreductase"/>
    <property type="match status" value="1"/>
</dbReference>
<keyword evidence="3" id="KW-1185">Reference proteome</keyword>
<proteinExistence type="predicted"/>